<feature type="modified residue" description="4-aspartylphosphate" evidence="1">
    <location>
        <position position="54"/>
    </location>
</feature>
<dbReference type="CDD" id="cd17535">
    <property type="entry name" value="REC_NarL-like"/>
    <property type="match status" value="1"/>
</dbReference>
<sequence length="146" mass="15906">MVRVLLVDDHAETLDTLALIYGLQPDVQVVGYARTAEETWQHMLHHPVDYVSLDIQMADGSGIALCRAIRSTYPKVFIVVCSVDASPDVVQQAFDAGASSFLAKPVGVEDVARALTACRKKLRGPLSKDDAMDLLTQAILHLEEGM</sequence>
<proteinExistence type="predicted"/>
<evidence type="ECO:0000259" key="2">
    <source>
        <dbReference type="PROSITE" id="PS50110"/>
    </source>
</evidence>
<reference evidence="3" key="2">
    <citation type="submission" date="2020-09" db="EMBL/GenBank/DDBJ databases">
        <authorList>
            <person name="Sun Q."/>
            <person name="Ohkuma M."/>
        </authorList>
    </citation>
    <scope>NUCLEOTIDE SEQUENCE</scope>
    <source>
        <strain evidence="3">JCM 18487</strain>
    </source>
</reference>
<name>A0A917K692_9BACL</name>
<dbReference type="Gene3D" id="3.40.50.2300">
    <property type="match status" value="1"/>
</dbReference>
<dbReference type="RefSeq" id="WP_188881514.1">
    <property type="nucleotide sequence ID" value="NZ_BMOY01000011.1"/>
</dbReference>
<gene>
    <name evidence="3" type="ORF">GCM10010885_09860</name>
</gene>
<keyword evidence="4" id="KW-1185">Reference proteome</keyword>
<keyword evidence="1" id="KW-0597">Phosphoprotein</keyword>
<dbReference type="SMART" id="SM00448">
    <property type="entry name" value="REC"/>
    <property type="match status" value="1"/>
</dbReference>
<organism evidence="3 4">
    <name type="scientific">Alicyclobacillus cellulosilyticus</name>
    <dbReference type="NCBI Taxonomy" id="1003997"/>
    <lineage>
        <taxon>Bacteria</taxon>
        <taxon>Bacillati</taxon>
        <taxon>Bacillota</taxon>
        <taxon>Bacilli</taxon>
        <taxon>Bacillales</taxon>
        <taxon>Alicyclobacillaceae</taxon>
        <taxon>Alicyclobacillus</taxon>
    </lineage>
</organism>
<dbReference type="SUPFAM" id="SSF52172">
    <property type="entry name" value="CheY-like"/>
    <property type="match status" value="1"/>
</dbReference>
<reference evidence="3" key="1">
    <citation type="journal article" date="2014" name="Int. J. Syst. Evol. Microbiol.">
        <title>Complete genome sequence of Corynebacterium casei LMG S-19264T (=DSM 44701T), isolated from a smear-ripened cheese.</title>
        <authorList>
            <consortium name="US DOE Joint Genome Institute (JGI-PGF)"/>
            <person name="Walter F."/>
            <person name="Albersmeier A."/>
            <person name="Kalinowski J."/>
            <person name="Ruckert C."/>
        </authorList>
    </citation>
    <scope>NUCLEOTIDE SEQUENCE</scope>
    <source>
        <strain evidence="3">JCM 18487</strain>
    </source>
</reference>
<comment type="caution">
    <text evidence="3">The sequence shown here is derived from an EMBL/GenBank/DDBJ whole genome shotgun (WGS) entry which is preliminary data.</text>
</comment>
<evidence type="ECO:0000313" key="4">
    <source>
        <dbReference type="Proteomes" id="UP000637695"/>
    </source>
</evidence>
<dbReference type="Proteomes" id="UP000637695">
    <property type="component" value="Unassembled WGS sequence"/>
</dbReference>
<dbReference type="PANTHER" id="PTHR45566">
    <property type="entry name" value="HTH-TYPE TRANSCRIPTIONAL REGULATOR YHJB-RELATED"/>
    <property type="match status" value="1"/>
</dbReference>
<dbReference type="PANTHER" id="PTHR45566:SF2">
    <property type="entry name" value="NARL SUBFAMILY"/>
    <property type="match status" value="1"/>
</dbReference>
<dbReference type="AlphaFoldDB" id="A0A917K692"/>
<dbReference type="EMBL" id="BMOY01000011">
    <property type="protein sequence ID" value="GGJ02606.1"/>
    <property type="molecule type" value="Genomic_DNA"/>
</dbReference>
<dbReference type="InterPro" id="IPR011006">
    <property type="entry name" value="CheY-like_superfamily"/>
</dbReference>
<dbReference type="Pfam" id="PF00072">
    <property type="entry name" value="Response_reg"/>
    <property type="match status" value="1"/>
</dbReference>
<dbReference type="InterPro" id="IPR001789">
    <property type="entry name" value="Sig_transdc_resp-reg_receiver"/>
</dbReference>
<evidence type="ECO:0000313" key="3">
    <source>
        <dbReference type="EMBL" id="GGJ02606.1"/>
    </source>
</evidence>
<evidence type="ECO:0000256" key="1">
    <source>
        <dbReference type="PROSITE-ProRule" id="PRU00169"/>
    </source>
</evidence>
<dbReference type="InterPro" id="IPR051015">
    <property type="entry name" value="EvgA-like"/>
</dbReference>
<protein>
    <recommendedName>
        <fullName evidence="2">Response regulatory domain-containing protein</fullName>
    </recommendedName>
</protein>
<accession>A0A917K692</accession>
<dbReference type="InterPro" id="IPR058245">
    <property type="entry name" value="NreC/VraR/RcsB-like_REC"/>
</dbReference>
<dbReference type="GO" id="GO:0000160">
    <property type="term" value="P:phosphorelay signal transduction system"/>
    <property type="evidence" value="ECO:0007669"/>
    <property type="project" value="InterPro"/>
</dbReference>
<feature type="domain" description="Response regulatory" evidence="2">
    <location>
        <begin position="3"/>
        <end position="119"/>
    </location>
</feature>
<dbReference type="PROSITE" id="PS50110">
    <property type="entry name" value="RESPONSE_REGULATORY"/>
    <property type="match status" value="1"/>
</dbReference>